<gene>
    <name evidence="1" type="ORF">BKA15_004446</name>
</gene>
<dbReference type="EMBL" id="JACCBU010000001">
    <property type="protein sequence ID" value="NYE73117.1"/>
    <property type="molecule type" value="Genomic_DNA"/>
</dbReference>
<dbReference type="AlphaFoldDB" id="A0A7Y9IAG5"/>
<dbReference type="Gene3D" id="3.30.70.1090">
    <property type="entry name" value="Dimeric alpha+beta barrel"/>
    <property type="match status" value="1"/>
</dbReference>
<dbReference type="InterPro" id="IPR006765">
    <property type="entry name" value="Polyketide_synth_cyclase"/>
</dbReference>
<sequence>MTTRMLIVARIRPGAAGDVARLFGASDRTELPRALGVVRRDLYEYQGLYFHQVEFAGDPAAAMAEARGRDDFRELSADLDAFISPYDPATWRSPADAMASGFYSWTPSGDQR</sequence>
<dbReference type="InterPro" id="IPR038474">
    <property type="entry name" value="Polyketide_synth_cyclase_sf"/>
</dbReference>
<protein>
    <recommendedName>
        <fullName evidence="3">Cyclase</fullName>
    </recommendedName>
</protein>
<evidence type="ECO:0000313" key="1">
    <source>
        <dbReference type="EMBL" id="NYE73117.1"/>
    </source>
</evidence>
<dbReference type="Proteomes" id="UP000569914">
    <property type="component" value="Unassembled WGS sequence"/>
</dbReference>
<dbReference type="Pfam" id="PF04673">
    <property type="entry name" value="Cyclase_polyket"/>
    <property type="match status" value="1"/>
</dbReference>
<keyword evidence="2" id="KW-1185">Reference proteome</keyword>
<dbReference type="RefSeq" id="WP_218871527.1">
    <property type="nucleotide sequence ID" value="NZ_JACCBU010000001.1"/>
</dbReference>
<comment type="caution">
    <text evidence="1">The sequence shown here is derived from an EMBL/GenBank/DDBJ whole genome shotgun (WGS) entry which is preliminary data.</text>
</comment>
<proteinExistence type="predicted"/>
<evidence type="ECO:0008006" key="3">
    <source>
        <dbReference type="Google" id="ProtNLM"/>
    </source>
</evidence>
<organism evidence="1 2">
    <name type="scientific">Microlunatus parietis</name>
    <dbReference type="NCBI Taxonomy" id="682979"/>
    <lineage>
        <taxon>Bacteria</taxon>
        <taxon>Bacillati</taxon>
        <taxon>Actinomycetota</taxon>
        <taxon>Actinomycetes</taxon>
        <taxon>Propionibacteriales</taxon>
        <taxon>Propionibacteriaceae</taxon>
        <taxon>Microlunatus</taxon>
    </lineage>
</organism>
<dbReference type="SUPFAM" id="SSF54909">
    <property type="entry name" value="Dimeric alpha+beta barrel"/>
    <property type="match status" value="1"/>
</dbReference>
<reference evidence="1 2" key="1">
    <citation type="submission" date="2020-07" db="EMBL/GenBank/DDBJ databases">
        <title>Sequencing the genomes of 1000 actinobacteria strains.</title>
        <authorList>
            <person name="Klenk H.-P."/>
        </authorList>
    </citation>
    <scope>NUCLEOTIDE SEQUENCE [LARGE SCALE GENOMIC DNA]</scope>
    <source>
        <strain evidence="1 2">DSM 22083</strain>
    </source>
</reference>
<dbReference type="GO" id="GO:0030639">
    <property type="term" value="P:polyketide biosynthetic process"/>
    <property type="evidence" value="ECO:0007669"/>
    <property type="project" value="InterPro"/>
</dbReference>
<evidence type="ECO:0000313" key="2">
    <source>
        <dbReference type="Proteomes" id="UP000569914"/>
    </source>
</evidence>
<name>A0A7Y9IAG5_9ACTN</name>
<dbReference type="InterPro" id="IPR011008">
    <property type="entry name" value="Dimeric_a/b-barrel"/>
</dbReference>
<accession>A0A7Y9IAG5</accession>